<evidence type="ECO:0000256" key="2">
    <source>
        <dbReference type="SAM" id="SignalP"/>
    </source>
</evidence>
<proteinExistence type="predicted"/>
<evidence type="ECO:0000313" key="3">
    <source>
        <dbReference type="EMBL" id="MDP4539062.1"/>
    </source>
</evidence>
<dbReference type="EMBL" id="JAVAIL010000002">
    <property type="protein sequence ID" value="MDP4539062.1"/>
    <property type="molecule type" value="Genomic_DNA"/>
</dbReference>
<keyword evidence="4" id="KW-1185">Reference proteome</keyword>
<protein>
    <recommendedName>
        <fullName evidence="5">Ferrochelatase</fullName>
    </recommendedName>
</protein>
<evidence type="ECO:0000256" key="1">
    <source>
        <dbReference type="SAM" id="Phobius"/>
    </source>
</evidence>
<evidence type="ECO:0008006" key="5">
    <source>
        <dbReference type="Google" id="ProtNLM"/>
    </source>
</evidence>
<reference evidence="3 4" key="1">
    <citation type="submission" date="2023-08" db="EMBL/GenBank/DDBJ databases">
        <title>genomic of DY56.</title>
        <authorList>
            <person name="Wang Y."/>
        </authorList>
    </citation>
    <scope>NUCLEOTIDE SEQUENCE [LARGE SCALE GENOMIC DNA]</scope>
    <source>
        <strain evidence="3 4">DY56-A-20</strain>
    </source>
</reference>
<accession>A0ABT9H6X1</accession>
<feature type="signal peptide" evidence="2">
    <location>
        <begin position="1"/>
        <end position="23"/>
    </location>
</feature>
<keyword evidence="1" id="KW-1133">Transmembrane helix</keyword>
<gene>
    <name evidence="3" type="ORF">Q9K01_05430</name>
</gene>
<keyword evidence="2" id="KW-0732">Signal</keyword>
<dbReference type="Proteomes" id="UP001235664">
    <property type="component" value="Unassembled WGS sequence"/>
</dbReference>
<name>A0ABT9H6X1_9SPHN</name>
<keyword evidence="1" id="KW-0812">Transmembrane</keyword>
<sequence>MKFGKAALAVSAVSLAITPAAFAAERVSAPVEGESEIGGGGATVAVLFAILALGIGIAVGGQDEPVSP</sequence>
<dbReference type="RefSeq" id="WP_305929216.1">
    <property type="nucleotide sequence ID" value="NZ_JAVAIL010000002.1"/>
</dbReference>
<feature type="transmembrane region" description="Helical" evidence="1">
    <location>
        <begin position="39"/>
        <end position="59"/>
    </location>
</feature>
<comment type="caution">
    <text evidence="3">The sequence shown here is derived from an EMBL/GenBank/DDBJ whole genome shotgun (WGS) entry which is preliminary data.</text>
</comment>
<keyword evidence="1" id="KW-0472">Membrane</keyword>
<feature type="chain" id="PRO_5047178394" description="Ferrochelatase" evidence="2">
    <location>
        <begin position="24"/>
        <end position="68"/>
    </location>
</feature>
<organism evidence="3 4">
    <name type="scientific">Qipengyuania benthica</name>
    <dbReference type="NCBI Taxonomy" id="3067651"/>
    <lineage>
        <taxon>Bacteria</taxon>
        <taxon>Pseudomonadati</taxon>
        <taxon>Pseudomonadota</taxon>
        <taxon>Alphaproteobacteria</taxon>
        <taxon>Sphingomonadales</taxon>
        <taxon>Erythrobacteraceae</taxon>
        <taxon>Qipengyuania</taxon>
    </lineage>
</organism>
<evidence type="ECO:0000313" key="4">
    <source>
        <dbReference type="Proteomes" id="UP001235664"/>
    </source>
</evidence>